<feature type="transmembrane region" description="Helical" evidence="1">
    <location>
        <begin position="50"/>
        <end position="70"/>
    </location>
</feature>
<evidence type="ECO:0000313" key="2">
    <source>
        <dbReference type="Proteomes" id="UP000095282"/>
    </source>
</evidence>
<organism evidence="2 3">
    <name type="scientific">Caenorhabditis tropicalis</name>
    <dbReference type="NCBI Taxonomy" id="1561998"/>
    <lineage>
        <taxon>Eukaryota</taxon>
        <taxon>Metazoa</taxon>
        <taxon>Ecdysozoa</taxon>
        <taxon>Nematoda</taxon>
        <taxon>Chromadorea</taxon>
        <taxon>Rhabditida</taxon>
        <taxon>Rhabditina</taxon>
        <taxon>Rhabditomorpha</taxon>
        <taxon>Rhabditoidea</taxon>
        <taxon>Rhabditidae</taxon>
        <taxon>Peloderinae</taxon>
        <taxon>Caenorhabditis</taxon>
    </lineage>
</organism>
<reference evidence="3" key="1">
    <citation type="submission" date="2016-11" db="UniProtKB">
        <authorList>
            <consortium name="WormBaseParasite"/>
        </authorList>
    </citation>
    <scope>IDENTIFICATION</scope>
</reference>
<protein>
    <submittedName>
        <fullName evidence="3">Serpentine receptor class gamma</fullName>
    </submittedName>
</protein>
<name>A0A1I7T466_9PELO</name>
<dbReference type="PANTHER" id="PTHR24224">
    <property type="entry name" value="CARDIOACCELERATORY PEPTIDE RECEPTOR-RELATED"/>
    <property type="match status" value="1"/>
</dbReference>
<feature type="transmembrane region" description="Helical" evidence="1">
    <location>
        <begin position="12"/>
        <end position="38"/>
    </location>
</feature>
<keyword evidence="1" id="KW-0472">Membrane</keyword>
<dbReference type="PANTHER" id="PTHR24224:SF12">
    <property type="entry name" value="G-PROTEIN COUPLED RECEPTORS FAMILY 1 PROFILE DOMAIN-CONTAINING PROTEIN-RELATED"/>
    <property type="match status" value="1"/>
</dbReference>
<keyword evidence="1" id="KW-0812">Transmembrane</keyword>
<accession>A0A1I7T466</accession>
<dbReference type="InterPro" id="IPR052665">
    <property type="entry name" value="Neuropeptide-GPCR"/>
</dbReference>
<dbReference type="Pfam" id="PF10323">
    <property type="entry name" value="7TM_GPCR_Srv"/>
    <property type="match status" value="1"/>
</dbReference>
<sequence length="109" mass="12651">MTSSFQREIRLAFQVSLFVAALVVLMIYLFLLNFFASLDDKVSIVLTRKYYPIVYGTLSFIGPFSILLFNKDLTKRMRLMLFNQRMVMSEPSSIVSSMKSNNRFATTRI</sequence>
<evidence type="ECO:0000256" key="1">
    <source>
        <dbReference type="SAM" id="Phobius"/>
    </source>
</evidence>
<dbReference type="AlphaFoldDB" id="A0A1I7T466"/>
<keyword evidence="1" id="KW-1133">Transmembrane helix</keyword>
<keyword evidence="2" id="KW-1185">Reference proteome</keyword>
<evidence type="ECO:0000313" key="3">
    <source>
        <dbReference type="WBParaSite" id="Csp11.Scaffold499.g2252.t1"/>
    </source>
</evidence>
<dbReference type="GO" id="GO:0016020">
    <property type="term" value="C:membrane"/>
    <property type="evidence" value="ECO:0007669"/>
    <property type="project" value="TreeGrafter"/>
</dbReference>
<dbReference type="Proteomes" id="UP000095282">
    <property type="component" value="Unplaced"/>
</dbReference>
<proteinExistence type="predicted"/>
<dbReference type="WBParaSite" id="Csp11.Scaffold499.g2252.t1">
    <property type="protein sequence ID" value="Csp11.Scaffold499.g2252.t1"/>
    <property type="gene ID" value="Csp11.Scaffold499.g2252"/>
</dbReference>
<dbReference type="InterPro" id="IPR019426">
    <property type="entry name" value="7TM_GPCR_serpentine_rcpt_Srv"/>
</dbReference>